<keyword evidence="2" id="KW-0804">Transcription</keyword>
<dbReference type="Proteomes" id="UP000639772">
    <property type="component" value="Chromosome 3"/>
</dbReference>
<evidence type="ECO:0000256" key="3">
    <source>
        <dbReference type="PROSITE-ProRule" id="PRU01191"/>
    </source>
</evidence>
<feature type="short sequence motif" description="VHIID" evidence="3">
    <location>
        <begin position="217"/>
        <end position="221"/>
    </location>
</feature>
<proteinExistence type="inferred from homology"/>
<feature type="region of interest" description="Disordered" evidence="4">
    <location>
        <begin position="29"/>
        <end position="62"/>
    </location>
</feature>
<dbReference type="PROSITE" id="PS50985">
    <property type="entry name" value="GRAS"/>
    <property type="match status" value="1"/>
</dbReference>
<protein>
    <recommendedName>
        <fullName evidence="7">Scarecrow-like protein 9</fullName>
    </recommendedName>
</protein>
<feature type="region of interest" description="Leucine repeat I (LRI)" evidence="3">
    <location>
        <begin position="107"/>
        <end position="167"/>
    </location>
</feature>
<name>A0A835V6P7_VANPL</name>
<dbReference type="InterPro" id="IPR005202">
    <property type="entry name" value="TF_GRAS"/>
</dbReference>
<gene>
    <name evidence="5" type="ORF">HPP92_006352</name>
</gene>
<feature type="compositionally biased region" description="Basic and acidic residues" evidence="4">
    <location>
        <begin position="53"/>
        <end position="62"/>
    </location>
</feature>
<feature type="region of interest" description="SAW" evidence="3">
    <location>
        <begin position="337"/>
        <end position="412"/>
    </location>
</feature>
<dbReference type="Pfam" id="PF03514">
    <property type="entry name" value="GRAS"/>
    <property type="match status" value="1"/>
</dbReference>
<evidence type="ECO:0000313" key="5">
    <source>
        <dbReference type="EMBL" id="KAG0489489.1"/>
    </source>
</evidence>
<dbReference type="AlphaFoldDB" id="A0A835V6P7"/>
<dbReference type="OrthoDB" id="47276at2759"/>
<feature type="compositionally biased region" description="Polar residues" evidence="4">
    <location>
        <begin position="81"/>
        <end position="90"/>
    </location>
</feature>
<comment type="caution">
    <text evidence="3">Lacks conserved residue(s) required for the propagation of feature annotation.</text>
</comment>
<keyword evidence="1" id="KW-0805">Transcription regulation</keyword>
<reference evidence="5 6" key="1">
    <citation type="journal article" date="2020" name="Nat. Food">
        <title>A phased Vanilla planifolia genome enables genetic improvement of flavour and production.</title>
        <authorList>
            <person name="Hasing T."/>
            <person name="Tang H."/>
            <person name="Brym M."/>
            <person name="Khazi F."/>
            <person name="Huang T."/>
            <person name="Chambers A.H."/>
        </authorList>
    </citation>
    <scope>NUCLEOTIDE SEQUENCE [LARGE SCALE GENOMIC DNA]</scope>
    <source>
        <tissue evidence="5">Leaf</tissue>
    </source>
</reference>
<evidence type="ECO:0008006" key="7">
    <source>
        <dbReference type="Google" id="ProtNLM"/>
    </source>
</evidence>
<sequence>MEEAQKFLPSEDQLAVGLDLDTFALQHESDTKEHECQKEDSTSNSLSWGRKKPQTEENLDLKEGKALLSAAYSDENGAHKGSQNGNTKSSIHGGKAQRKRQQKKDAVDLSSLLIYCAQAVAADDRQMANELLKQIRQNSSPFGDGNQRLAHCFADGLEARLAGTGSLIYNSLVAKRTTAADILKGYQLYITACPFLRISHSFSNHTILHVAENASRVHIVDFGIYFGFQWPCLIHRMSMRPGGPPKLRITGIDSPQPGFRPAERIEETGRRLADYARSFNVPFEYNGIASKWEAIREALFHYSAMFDMLDTTVARDDAQRLLLERDLFGCAALNVVSCEGSERVERPETHKQWQVRNLRVGFKQLQPIPDIMKKAMAKVRSCYHKDFVIDEDAGWLLQGWKGRIIYALSTWKPNK</sequence>
<comment type="caution">
    <text evidence="5">The sequence shown here is derived from an EMBL/GenBank/DDBJ whole genome shotgun (WGS) entry which is preliminary data.</text>
</comment>
<dbReference type="PANTHER" id="PTHR31636">
    <property type="entry name" value="OSJNBA0084A10.13 PROTEIN-RELATED"/>
    <property type="match status" value="1"/>
</dbReference>
<feature type="region of interest" description="Disordered" evidence="4">
    <location>
        <begin position="74"/>
        <end position="102"/>
    </location>
</feature>
<organism evidence="5 6">
    <name type="scientific">Vanilla planifolia</name>
    <name type="common">Vanilla</name>
    <dbReference type="NCBI Taxonomy" id="51239"/>
    <lineage>
        <taxon>Eukaryota</taxon>
        <taxon>Viridiplantae</taxon>
        <taxon>Streptophyta</taxon>
        <taxon>Embryophyta</taxon>
        <taxon>Tracheophyta</taxon>
        <taxon>Spermatophyta</taxon>
        <taxon>Magnoliopsida</taxon>
        <taxon>Liliopsida</taxon>
        <taxon>Asparagales</taxon>
        <taxon>Orchidaceae</taxon>
        <taxon>Vanilloideae</taxon>
        <taxon>Vanilleae</taxon>
        <taxon>Vanilla</taxon>
    </lineage>
</organism>
<dbReference type="EMBL" id="JADCNM010000003">
    <property type="protein sequence ID" value="KAG0489489.1"/>
    <property type="molecule type" value="Genomic_DNA"/>
</dbReference>
<evidence type="ECO:0000256" key="2">
    <source>
        <dbReference type="ARBA" id="ARBA00023163"/>
    </source>
</evidence>
<comment type="similarity">
    <text evidence="3">Belongs to the GRAS family.</text>
</comment>
<evidence type="ECO:0000256" key="4">
    <source>
        <dbReference type="SAM" id="MobiDB-lite"/>
    </source>
</evidence>
<feature type="region of interest" description="VHIID" evidence="3">
    <location>
        <begin position="186"/>
        <end position="251"/>
    </location>
</feature>
<accession>A0A835V6P7</accession>
<evidence type="ECO:0000313" key="6">
    <source>
        <dbReference type="Proteomes" id="UP000639772"/>
    </source>
</evidence>
<feature type="compositionally biased region" description="Basic and acidic residues" evidence="4">
    <location>
        <begin position="29"/>
        <end position="41"/>
    </location>
</feature>
<evidence type="ECO:0000256" key="1">
    <source>
        <dbReference type="ARBA" id="ARBA00023015"/>
    </source>
</evidence>